<evidence type="ECO:0000259" key="4">
    <source>
        <dbReference type="PROSITE" id="PS50987"/>
    </source>
</evidence>
<keyword evidence="1" id="KW-0805">Transcription regulation</keyword>
<keyword evidence="6" id="KW-1185">Reference proteome</keyword>
<evidence type="ECO:0000256" key="3">
    <source>
        <dbReference type="ARBA" id="ARBA00023163"/>
    </source>
</evidence>
<dbReference type="NCBIfam" id="NF033788">
    <property type="entry name" value="HTH_metalloreg"/>
    <property type="match status" value="1"/>
</dbReference>
<dbReference type="PANTHER" id="PTHR43132:SF2">
    <property type="entry name" value="ARSENICAL RESISTANCE OPERON REPRESSOR ARSR-RELATED"/>
    <property type="match status" value="1"/>
</dbReference>
<organism evidence="5 6">
    <name type="scientific">Nitrosospira lacus</name>
    <dbReference type="NCBI Taxonomy" id="1288494"/>
    <lineage>
        <taxon>Bacteria</taxon>
        <taxon>Pseudomonadati</taxon>
        <taxon>Pseudomonadota</taxon>
        <taxon>Betaproteobacteria</taxon>
        <taxon>Nitrosomonadales</taxon>
        <taxon>Nitrosomonadaceae</taxon>
        <taxon>Nitrosospira</taxon>
    </lineage>
</organism>
<reference evidence="5 6" key="1">
    <citation type="journal article" date="2015" name="Int. J. Syst. Evol. Microbiol.">
        <title>Nitrosospira lacus sp. nov., a psychrotolerant, ammonia-oxidizing bacterium from sandy lake sediment.</title>
        <authorList>
            <person name="Urakawa H."/>
            <person name="Garcia J.C."/>
            <person name="Nielsen J.L."/>
            <person name="Le V.Q."/>
            <person name="Kozlowski J.A."/>
            <person name="Stein L.Y."/>
            <person name="Lim C.K."/>
            <person name="Pommerening-Roser A."/>
            <person name="Martens-Habbena W."/>
            <person name="Stahl D.A."/>
            <person name="Klotz M.G."/>
        </authorList>
    </citation>
    <scope>NUCLEOTIDE SEQUENCE [LARGE SCALE GENOMIC DNA]</scope>
    <source>
        <strain evidence="5 6">APG3</strain>
    </source>
</reference>
<dbReference type="RefSeq" id="WP_004176971.1">
    <property type="nucleotide sequence ID" value="NZ_CP021106.3"/>
</dbReference>
<dbReference type="CDD" id="cd00090">
    <property type="entry name" value="HTH_ARSR"/>
    <property type="match status" value="1"/>
</dbReference>
<dbReference type="OrthoDB" id="5297460at2"/>
<dbReference type="KEGG" id="nlc:EBAPG3_008095"/>
<keyword evidence="3" id="KW-0804">Transcription</keyword>
<dbReference type="EMBL" id="CP021106">
    <property type="protein sequence ID" value="ARO87732.1"/>
    <property type="molecule type" value="Genomic_DNA"/>
</dbReference>
<protein>
    <submittedName>
        <fullName evidence="5">Transcriptional regulator</fullName>
    </submittedName>
</protein>
<dbReference type="Gene3D" id="1.10.10.10">
    <property type="entry name" value="Winged helix-like DNA-binding domain superfamily/Winged helix DNA-binding domain"/>
    <property type="match status" value="1"/>
</dbReference>
<dbReference type="GO" id="GO:0003677">
    <property type="term" value="F:DNA binding"/>
    <property type="evidence" value="ECO:0007669"/>
    <property type="project" value="UniProtKB-KW"/>
</dbReference>
<dbReference type="SUPFAM" id="SSF46785">
    <property type="entry name" value="Winged helix' DNA-binding domain"/>
    <property type="match status" value="1"/>
</dbReference>
<gene>
    <name evidence="5" type="ORF">EBAPG3_008095</name>
</gene>
<proteinExistence type="predicted"/>
<dbReference type="GO" id="GO:0003700">
    <property type="term" value="F:DNA-binding transcription factor activity"/>
    <property type="evidence" value="ECO:0007669"/>
    <property type="project" value="InterPro"/>
</dbReference>
<accession>A0A1W6SPN4</accession>
<dbReference type="SMART" id="SM00418">
    <property type="entry name" value="HTH_ARSR"/>
    <property type="match status" value="1"/>
</dbReference>
<dbReference type="Proteomes" id="UP000012179">
    <property type="component" value="Chromosome"/>
</dbReference>
<dbReference type="InterPro" id="IPR036388">
    <property type="entry name" value="WH-like_DNA-bd_sf"/>
</dbReference>
<dbReference type="InterPro" id="IPR011991">
    <property type="entry name" value="ArsR-like_HTH"/>
</dbReference>
<dbReference type="InterPro" id="IPR036390">
    <property type="entry name" value="WH_DNA-bd_sf"/>
</dbReference>
<keyword evidence="2" id="KW-0238">DNA-binding</keyword>
<evidence type="ECO:0000313" key="5">
    <source>
        <dbReference type="EMBL" id="ARO87732.1"/>
    </source>
</evidence>
<dbReference type="PRINTS" id="PR00778">
    <property type="entry name" value="HTHARSR"/>
</dbReference>
<evidence type="ECO:0000256" key="1">
    <source>
        <dbReference type="ARBA" id="ARBA00023015"/>
    </source>
</evidence>
<dbReference type="InterPro" id="IPR051011">
    <property type="entry name" value="Metal_resp_trans_reg"/>
</dbReference>
<dbReference type="eggNOG" id="COG0640">
    <property type="taxonomic scope" value="Bacteria"/>
</dbReference>
<evidence type="ECO:0000256" key="2">
    <source>
        <dbReference type="ARBA" id="ARBA00023125"/>
    </source>
</evidence>
<name>A0A1W6SPN4_9PROT</name>
<feature type="domain" description="HTH arsR-type" evidence="4">
    <location>
        <begin position="1"/>
        <end position="95"/>
    </location>
</feature>
<sequence>MEIKEAVAALAALAQETRLSIFRLLVQAGPEGVPAGQIGEMLKVAPATLSFHLKELNRAGLISPRQEGRFIYYAADFERMAGIMAFLTQNCCQGMPEACLTVVENALGGCCPPKSKT</sequence>
<dbReference type="InterPro" id="IPR001845">
    <property type="entry name" value="HTH_ArsR_DNA-bd_dom"/>
</dbReference>
<dbReference type="PANTHER" id="PTHR43132">
    <property type="entry name" value="ARSENICAL RESISTANCE OPERON REPRESSOR ARSR-RELATED"/>
    <property type="match status" value="1"/>
</dbReference>
<dbReference type="Pfam" id="PF12840">
    <property type="entry name" value="HTH_20"/>
    <property type="match status" value="1"/>
</dbReference>
<evidence type="ECO:0000313" key="6">
    <source>
        <dbReference type="Proteomes" id="UP000012179"/>
    </source>
</evidence>
<dbReference type="PROSITE" id="PS50987">
    <property type="entry name" value="HTH_ARSR_2"/>
    <property type="match status" value="1"/>
</dbReference>
<dbReference type="AlphaFoldDB" id="A0A1W6SPN4"/>